<evidence type="ECO:0000313" key="3">
    <source>
        <dbReference type="Proteomes" id="UP000324233"/>
    </source>
</evidence>
<keyword evidence="2" id="KW-0413">Isomerase</keyword>
<dbReference type="Gene3D" id="3.40.50.720">
    <property type="entry name" value="NAD(P)-binding Rossmann-like Domain"/>
    <property type="match status" value="1"/>
</dbReference>
<protein>
    <submittedName>
        <fullName evidence="2">3 beta-hydroxysteroid dehydrogenase/Delta 5--&gt;4-isomerase</fullName>
    </submittedName>
</protein>
<dbReference type="InterPro" id="IPR036291">
    <property type="entry name" value="NAD(P)-bd_dom_sf"/>
</dbReference>
<dbReference type="InterPro" id="IPR001509">
    <property type="entry name" value="Epimerase_deHydtase"/>
</dbReference>
<sequence length="346" mass="36792">MSQAEHPSSFPDPAPGDWPVLVTGAGGFVGGHVARHLAAAGHSVRGLARTRPLEEPGDPPIEWILGDLRDERLRLRAVEGVRGVIHTAAWVSLGKDPKGLSRAINVEATRQFLDEARRAGVERFVLTSTLHTLASGTADAPADEDTPWNLECVDSPYCRTKREAEAIVRGASEGGFSTVTLCPAMVLGPRDPKPTSTRLLRVIASSPVSFLPRGGIPIVDSTVIATAHRRALIAGEPGARYAIAGPYLSYPELGRLVGRVAGWPRAVAVLPDFLQGPMMLSTGLLGRFGRHAELSATTVSGGFLRLHVSGRRADATFGLVHPPAIETIRAAMADTRDSSNDSRPVE</sequence>
<dbReference type="InterPro" id="IPR051783">
    <property type="entry name" value="NAD(P)-dependent_oxidoreduct"/>
</dbReference>
<dbReference type="PANTHER" id="PTHR48079:SF6">
    <property type="entry name" value="NAD(P)-BINDING DOMAIN-CONTAINING PROTEIN-RELATED"/>
    <property type="match status" value="1"/>
</dbReference>
<name>A0A5B9VVX4_9BACT</name>
<dbReference type="RefSeq" id="WP_168221620.1">
    <property type="nucleotide sequence ID" value="NZ_CP042997.1"/>
</dbReference>
<dbReference type="SUPFAM" id="SSF51735">
    <property type="entry name" value="NAD(P)-binding Rossmann-fold domains"/>
    <property type="match status" value="1"/>
</dbReference>
<feature type="domain" description="NAD-dependent epimerase/dehydratase" evidence="1">
    <location>
        <begin position="20"/>
        <end position="201"/>
    </location>
</feature>
<dbReference type="GO" id="GO:0005737">
    <property type="term" value="C:cytoplasm"/>
    <property type="evidence" value="ECO:0007669"/>
    <property type="project" value="TreeGrafter"/>
</dbReference>
<dbReference type="Proteomes" id="UP000324233">
    <property type="component" value="Chromosome"/>
</dbReference>
<dbReference type="GO" id="GO:0016853">
    <property type="term" value="F:isomerase activity"/>
    <property type="evidence" value="ECO:0007669"/>
    <property type="project" value="UniProtKB-KW"/>
</dbReference>
<dbReference type="PANTHER" id="PTHR48079">
    <property type="entry name" value="PROTEIN YEEZ"/>
    <property type="match status" value="1"/>
</dbReference>
<organism evidence="2 3">
    <name type="scientific">Aquisphaera giovannonii</name>
    <dbReference type="NCBI Taxonomy" id="406548"/>
    <lineage>
        <taxon>Bacteria</taxon>
        <taxon>Pseudomonadati</taxon>
        <taxon>Planctomycetota</taxon>
        <taxon>Planctomycetia</taxon>
        <taxon>Isosphaerales</taxon>
        <taxon>Isosphaeraceae</taxon>
        <taxon>Aquisphaera</taxon>
    </lineage>
</organism>
<evidence type="ECO:0000259" key="1">
    <source>
        <dbReference type="Pfam" id="PF01370"/>
    </source>
</evidence>
<dbReference type="KEGG" id="agv:OJF2_10850"/>
<gene>
    <name evidence="2" type="ORF">OJF2_10850</name>
</gene>
<proteinExistence type="predicted"/>
<dbReference type="EMBL" id="CP042997">
    <property type="protein sequence ID" value="QEH32606.1"/>
    <property type="molecule type" value="Genomic_DNA"/>
</dbReference>
<reference evidence="2 3" key="1">
    <citation type="submission" date="2019-08" db="EMBL/GenBank/DDBJ databases">
        <title>Deep-cultivation of Planctomycetes and their phenomic and genomic characterization uncovers novel biology.</title>
        <authorList>
            <person name="Wiegand S."/>
            <person name="Jogler M."/>
            <person name="Boedeker C."/>
            <person name="Pinto D."/>
            <person name="Vollmers J."/>
            <person name="Rivas-Marin E."/>
            <person name="Kohn T."/>
            <person name="Peeters S.H."/>
            <person name="Heuer A."/>
            <person name="Rast P."/>
            <person name="Oberbeckmann S."/>
            <person name="Bunk B."/>
            <person name="Jeske O."/>
            <person name="Meyerdierks A."/>
            <person name="Storesund J.E."/>
            <person name="Kallscheuer N."/>
            <person name="Luecker S."/>
            <person name="Lage O.M."/>
            <person name="Pohl T."/>
            <person name="Merkel B.J."/>
            <person name="Hornburger P."/>
            <person name="Mueller R.-W."/>
            <person name="Bruemmer F."/>
            <person name="Labrenz M."/>
            <person name="Spormann A.M."/>
            <person name="Op den Camp H."/>
            <person name="Overmann J."/>
            <person name="Amann R."/>
            <person name="Jetten M.S.M."/>
            <person name="Mascher T."/>
            <person name="Medema M.H."/>
            <person name="Devos D.P."/>
            <person name="Kaster A.-K."/>
            <person name="Ovreas L."/>
            <person name="Rohde M."/>
            <person name="Galperin M.Y."/>
            <person name="Jogler C."/>
        </authorList>
    </citation>
    <scope>NUCLEOTIDE SEQUENCE [LARGE SCALE GENOMIC DNA]</scope>
    <source>
        <strain evidence="2 3">OJF2</strain>
    </source>
</reference>
<evidence type="ECO:0000313" key="2">
    <source>
        <dbReference type="EMBL" id="QEH32606.1"/>
    </source>
</evidence>
<dbReference type="Pfam" id="PF01370">
    <property type="entry name" value="Epimerase"/>
    <property type="match status" value="1"/>
</dbReference>
<accession>A0A5B9VVX4</accession>
<keyword evidence="3" id="KW-1185">Reference proteome</keyword>
<dbReference type="AlphaFoldDB" id="A0A5B9VVX4"/>
<dbReference type="GO" id="GO:0004029">
    <property type="term" value="F:aldehyde dehydrogenase (NAD+) activity"/>
    <property type="evidence" value="ECO:0007669"/>
    <property type="project" value="TreeGrafter"/>
</dbReference>